<evidence type="ECO:0000256" key="3">
    <source>
        <dbReference type="ARBA" id="ARBA00022525"/>
    </source>
</evidence>
<keyword evidence="6" id="KW-0325">Glycoprotein</keyword>
<name>A0ABT1PUG3_9ACTN</name>
<gene>
    <name evidence="9" type="ORF">NGB36_08385</name>
</gene>
<dbReference type="Proteomes" id="UP001057702">
    <property type="component" value="Unassembled WGS sequence"/>
</dbReference>
<dbReference type="InterPro" id="IPR051764">
    <property type="entry name" value="Avidin/Streptavidin-rel"/>
</dbReference>
<evidence type="ECO:0000256" key="7">
    <source>
        <dbReference type="ARBA" id="ARBA00023267"/>
    </source>
</evidence>
<dbReference type="PANTHER" id="PTHR34399:SF3">
    <property type="entry name" value="AVID PROTEIN-RELATED"/>
    <property type="match status" value="1"/>
</dbReference>
<organism evidence="9 10">
    <name type="scientific">Streptomyces humicola</name>
    <dbReference type="NCBI Taxonomy" id="2953240"/>
    <lineage>
        <taxon>Bacteria</taxon>
        <taxon>Bacillati</taxon>
        <taxon>Actinomycetota</taxon>
        <taxon>Actinomycetes</taxon>
        <taxon>Kitasatosporales</taxon>
        <taxon>Streptomycetaceae</taxon>
        <taxon>Streptomyces</taxon>
    </lineage>
</organism>
<keyword evidence="3 8" id="KW-0964">Secreted</keyword>
<dbReference type="RefSeq" id="WP_255919524.1">
    <property type="nucleotide sequence ID" value="NZ_JANFNG010000004.1"/>
</dbReference>
<comment type="subunit">
    <text evidence="8">Homotetramer.</text>
</comment>
<dbReference type="Pfam" id="PF01382">
    <property type="entry name" value="Avidin"/>
    <property type="match status" value="1"/>
</dbReference>
<keyword evidence="4 8" id="KW-0732">Signal</keyword>
<accession>A0ABT1PUG3</accession>
<dbReference type="InterPro" id="IPR005469">
    <property type="entry name" value="Avidin"/>
</dbReference>
<keyword evidence="7 8" id="KW-0092">Biotin</keyword>
<evidence type="ECO:0000256" key="4">
    <source>
        <dbReference type="ARBA" id="ARBA00022729"/>
    </source>
</evidence>
<comment type="function">
    <text evidence="8">Forms a strong non-covalent specific complex with biotin.</text>
</comment>
<keyword evidence="10" id="KW-1185">Reference proteome</keyword>
<dbReference type="PROSITE" id="PS51326">
    <property type="entry name" value="AVIDIN_2"/>
    <property type="match status" value="1"/>
</dbReference>
<evidence type="ECO:0000256" key="6">
    <source>
        <dbReference type="ARBA" id="ARBA00023180"/>
    </source>
</evidence>
<sequence>MPQAAAHEWCRGSEPAHRPDFHRYDGHYGLITPPTSAEGRRGKMVVAGDWYNELGSHMRLTTDPFGGVTGTYVSATGHSAGPYALVGRYETTTRPGYGTVLGWTVAWHNDRSDAESVTSWNGLYLDDGSNERIYATWLLTMVAAETNAWECTTVGQDTFTRQVPELDQASLHMRLGKLAEPASHPTGVTITHAR</sequence>
<dbReference type="SUPFAM" id="SSF50876">
    <property type="entry name" value="Avidin/streptavidin"/>
    <property type="match status" value="1"/>
</dbReference>
<comment type="subcellular location">
    <subcellularLocation>
        <location evidence="1 8">Secreted</location>
    </subcellularLocation>
</comment>
<evidence type="ECO:0000313" key="9">
    <source>
        <dbReference type="EMBL" id="MCQ4080620.1"/>
    </source>
</evidence>
<keyword evidence="5" id="KW-1015">Disulfide bond</keyword>
<dbReference type="EMBL" id="JANFNG010000004">
    <property type="protein sequence ID" value="MCQ4080620.1"/>
    <property type="molecule type" value="Genomic_DNA"/>
</dbReference>
<evidence type="ECO:0000256" key="1">
    <source>
        <dbReference type="ARBA" id="ARBA00004613"/>
    </source>
</evidence>
<protein>
    <recommendedName>
        <fullName evidence="8">Streptavidin</fullName>
    </recommendedName>
</protein>
<proteinExistence type="inferred from homology"/>
<dbReference type="PANTHER" id="PTHR34399">
    <property type="entry name" value="AVIDIN-RELATED"/>
    <property type="match status" value="1"/>
</dbReference>
<dbReference type="Gene3D" id="2.40.128.30">
    <property type="entry name" value="Avidin-like"/>
    <property type="match status" value="1"/>
</dbReference>
<comment type="similarity">
    <text evidence="2 8">Belongs to the avidin/streptavidin family.</text>
</comment>
<dbReference type="PRINTS" id="PR00709">
    <property type="entry name" value="AVIDIN"/>
</dbReference>
<reference evidence="9" key="1">
    <citation type="submission" date="2022-06" db="EMBL/GenBank/DDBJ databases">
        <title>Draft genome sequence of Streptomyces sp. RB6PN25 isolated from peat swamp forest in Thailand.</title>
        <authorList>
            <person name="Duangmal K."/>
            <person name="Klaysubun C."/>
        </authorList>
    </citation>
    <scope>NUCLEOTIDE SEQUENCE</scope>
    <source>
        <strain evidence="9">RB6PN25</strain>
    </source>
</reference>
<dbReference type="InterPro" id="IPR005468">
    <property type="entry name" value="Avidin/str"/>
</dbReference>
<dbReference type="InterPro" id="IPR036896">
    <property type="entry name" value="Avidin-like_sf"/>
</dbReference>
<comment type="caution">
    <text evidence="9">The sequence shown here is derived from an EMBL/GenBank/DDBJ whole genome shotgun (WGS) entry which is preliminary data.</text>
</comment>
<evidence type="ECO:0000256" key="2">
    <source>
        <dbReference type="ARBA" id="ARBA00006297"/>
    </source>
</evidence>
<evidence type="ECO:0000256" key="5">
    <source>
        <dbReference type="ARBA" id="ARBA00023157"/>
    </source>
</evidence>
<evidence type="ECO:0000256" key="8">
    <source>
        <dbReference type="RuleBase" id="RU369114"/>
    </source>
</evidence>
<evidence type="ECO:0000313" key="10">
    <source>
        <dbReference type="Proteomes" id="UP001057702"/>
    </source>
</evidence>